<evidence type="ECO:0000313" key="2">
    <source>
        <dbReference type="EMBL" id="EGC36405.1"/>
    </source>
</evidence>
<reference evidence="3" key="1">
    <citation type="journal article" date="2011" name="Genome Biol.">
        <title>Comparative genomics of the social amoebae Dictyostelium discoideum and Dictyostelium purpureum.</title>
        <authorList>
            <consortium name="US DOE Joint Genome Institute (JGI-PGF)"/>
            <person name="Sucgang R."/>
            <person name="Kuo A."/>
            <person name="Tian X."/>
            <person name="Salerno W."/>
            <person name="Parikh A."/>
            <person name="Feasley C.L."/>
            <person name="Dalin E."/>
            <person name="Tu H."/>
            <person name="Huang E."/>
            <person name="Barry K."/>
            <person name="Lindquist E."/>
            <person name="Shapiro H."/>
            <person name="Bruce D."/>
            <person name="Schmutz J."/>
            <person name="Salamov A."/>
            <person name="Fey P."/>
            <person name="Gaudet P."/>
            <person name="Anjard C."/>
            <person name="Babu M.M."/>
            <person name="Basu S."/>
            <person name="Bushmanova Y."/>
            <person name="van der Wel H."/>
            <person name="Katoh-Kurasawa M."/>
            <person name="Dinh C."/>
            <person name="Coutinho P.M."/>
            <person name="Saito T."/>
            <person name="Elias M."/>
            <person name="Schaap P."/>
            <person name="Kay R.R."/>
            <person name="Henrissat B."/>
            <person name="Eichinger L."/>
            <person name="Rivero F."/>
            <person name="Putnam N.H."/>
            <person name="West C.M."/>
            <person name="Loomis W.F."/>
            <person name="Chisholm R.L."/>
            <person name="Shaulsky G."/>
            <person name="Strassmann J.E."/>
            <person name="Queller D.C."/>
            <person name="Kuspa A."/>
            <person name="Grigoriev I.V."/>
        </authorList>
    </citation>
    <scope>NUCLEOTIDE SEQUENCE [LARGE SCALE GENOMIC DNA]</scope>
    <source>
        <strain evidence="3">QSDP1</strain>
    </source>
</reference>
<feature type="compositionally biased region" description="Pro residues" evidence="1">
    <location>
        <begin position="382"/>
        <end position="392"/>
    </location>
</feature>
<protein>
    <submittedName>
        <fullName evidence="2">Uncharacterized protein</fullName>
    </submittedName>
</protein>
<name>F0ZHZ4_DICPU</name>
<dbReference type="PANTHER" id="PTHR37002">
    <property type="entry name" value="AGAP007005-PA"/>
    <property type="match status" value="1"/>
</dbReference>
<dbReference type="VEuPathDB" id="AmoebaDB:DICPUDRAFT_151095"/>
<dbReference type="AlphaFoldDB" id="F0ZHZ4"/>
<dbReference type="FunCoup" id="F0ZHZ4">
    <property type="interactions" value="937"/>
</dbReference>
<dbReference type="InParanoid" id="F0ZHZ4"/>
<dbReference type="KEGG" id="dpp:DICPUDRAFT_151095"/>
<organism evidence="2 3">
    <name type="scientific">Dictyostelium purpureum</name>
    <name type="common">Slime mold</name>
    <dbReference type="NCBI Taxonomy" id="5786"/>
    <lineage>
        <taxon>Eukaryota</taxon>
        <taxon>Amoebozoa</taxon>
        <taxon>Evosea</taxon>
        <taxon>Eumycetozoa</taxon>
        <taxon>Dictyostelia</taxon>
        <taxon>Dictyosteliales</taxon>
        <taxon>Dictyosteliaceae</taxon>
        <taxon>Dictyostelium</taxon>
    </lineage>
</organism>
<keyword evidence="3" id="KW-1185">Reference proteome</keyword>
<evidence type="ECO:0000256" key="1">
    <source>
        <dbReference type="SAM" id="MobiDB-lite"/>
    </source>
</evidence>
<sequence length="392" mass="45255">MISNYDENYETIKNEFYNLYNNVLNINDSLNYHNNTIRELYLNENSTLNLLNRYYGYQNDHPIGTFSGSLLFSFKNTFDTWTRDQQTQYQTINRYITQLESVKGKIERLGNTNPSDSLRLKNEIFKDVQQQFDNRVNQFDIPIINIQYSFNSLIQSLNSNLNESSASLQRPINFSSPVSHLRAGNPPVVNNNLVRNPLPQISKPAPSRPVYTQPQVYSPTTPPTTAYTQPQVYSPTTTPPPQSYQQHYPPQHNLQQQNVTTPPPPQEKKTVKSSLRTIERPPPVALPESTFIEPEIKRRPGDFLKDPNAPRFVPEKVEPISKKHEMSHHNMSLSEQYQKTKETRERMAAERKEAQDRMNADRSAAQERMNADRSSANQRMNAPPPPPSTLHR</sequence>
<feature type="region of interest" description="Disordered" evidence="1">
    <location>
        <begin position="323"/>
        <end position="392"/>
    </location>
</feature>
<accession>F0ZHZ4</accession>
<gene>
    <name evidence="2" type="ORF">DICPUDRAFT_151095</name>
</gene>
<feature type="compositionally biased region" description="Basic and acidic residues" evidence="1">
    <location>
        <begin position="338"/>
        <end position="360"/>
    </location>
</feature>
<dbReference type="OrthoDB" id="10611279at2759"/>
<dbReference type="RefSeq" id="XP_003287038.1">
    <property type="nucleotide sequence ID" value="XM_003286990.1"/>
</dbReference>
<feature type="region of interest" description="Disordered" evidence="1">
    <location>
        <begin position="187"/>
        <end position="286"/>
    </location>
</feature>
<evidence type="ECO:0000313" key="3">
    <source>
        <dbReference type="Proteomes" id="UP000001064"/>
    </source>
</evidence>
<dbReference type="Proteomes" id="UP000001064">
    <property type="component" value="Unassembled WGS sequence"/>
</dbReference>
<feature type="compositionally biased region" description="Low complexity" evidence="1">
    <location>
        <begin position="223"/>
        <end position="236"/>
    </location>
</feature>
<feature type="compositionally biased region" description="Low complexity" evidence="1">
    <location>
        <begin position="187"/>
        <end position="199"/>
    </location>
</feature>
<proteinExistence type="predicted"/>
<dbReference type="OMA" id="RVNQFDI"/>
<dbReference type="PANTHER" id="PTHR37002:SF9">
    <property type="entry name" value="ANKYRIN REPEAT-CONTAINING PROTEIN"/>
    <property type="match status" value="1"/>
</dbReference>
<dbReference type="GeneID" id="10500606"/>
<feature type="compositionally biased region" description="Low complexity" evidence="1">
    <location>
        <begin position="243"/>
        <end position="260"/>
    </location>
</feature>
<dbReference type="EMBL" id="GL871027">
    <property type="protein sequence ID" value="EGC36405.1"/>
    <property type="molecule type" value="Genomic_DNA"/>
</dbReference>
<dbReference type="eggNOG" id="ENOG502RHCP">
    <property type="taxonomic scope" value="Eukaryota"/>
</dbReference>